<evidence type="ECO:0000256" key="5">
    <source>
        <dbReference type="ARBA" id="ARBA00022692"/>
    </source>
</evidence>
<dbReference type="Gene3D" id="2.10.25.10">
    <property type="entry name" value="Laminin"/>
    <property type="match status" value="6"/>
</dbReference>
<evidence type="ECO:0000256" key="8">
    <source>
        <dbReference type="ARBA" id="ARBA00022734"/>
    </source>
</evidence>
<proteinExistence type="predicted"/>
<evidence type="ECO:0000259" key="23">
    <source>
        <dbReference type="PROSITE" id="PS50026"/>
    </source>
</evidence>
<dbReference type="CDD" id="cd00054">
    <property type="entry name" value="EGF_CA"/>
    <property type="match status" value="1"/>
</dbReference>
<comment type="subcellular location">
    <subcellularLocation>
        <location evidence="1">Membrane</location>
        <topology evidence="1">Single-pass type I membrane protein</topology>
    </subcellularLocation>
</comment>
<comment type="function">
    <text evidence="17">Endothelial cell receptor that plays a critical role in regulating several physiological processes including hemostasis, coagulation, fibrinolysis, inflammation, and angiogenesis. Acts as a cofactor for thrombin activation of protein C/PROC on the surface of vascular endothelial cells leading to initiation of the activated protein C anticoagulant pathway. Also accelerates the activation of the plasma carboxypeptidase B2/CPB2, which catalyzes removal of C-terminal basic amino acids from its substrates including kinins or anaphylatoxins leading to fibrinolysis inhibition. Plays critical protective roles in changing the cleavage specificity of protease-activated receptor 1/PAR1, inhibiting endothelial cell permeability and inflammation. Suppresses inflammation distinctly from its anticoagulant cofactor activity by sequestering HMGB1 thereby preventing it from engaging cellular receptors such as RAGE and contributing to the inflammatory response.</text>
</comment>
<keyword evidence="6" id="KW-0356">Hemostasis</keyword>
<dbReference type="PROSITE" id="PS01186">
    <property type="entry name" value="EGF_2"/>
    <property type="match status" value="1"/>
</dbReference>
<dbReference type="PROSITE" id="PS00010">
    <property type="entry name" value="ASX_HYDROXYL"/>
    <property type="match status" value="2"/>
</dbReference>
<keyword evidence="8" id="KW-0430">Lectin</keyword>
<evidence type="ECO:0000256" key="6">
    <source>
        <dbReference type="ARBA" id="ARBA00022696"/>
    </source>
</evidence>
<evidence type="ECO:0000256" key="13">
    <source>
        <dbReference type="ARBA" id="ARBA00023136"/>
    </source>
</evidence>
<dbReference type="InterPro" id="IPR001881">
    <property type="entry name" value="EGF-like_Ca-bd_dom"/>
</dbReference>
<evidence type="ECO:0000256" key="22">
    <source>
        <dbReference type="SAM" id="SignalP"/>
    </source>
</evidence>
<dbReference type="PROSITE" id="PS50026">
    <property type="entry name" value="EGF_3"/>
    <property type="match status" value="2"/>
</dbReference>
<keyword evidence="4" id="KW-0597">Phosphoprotein</keyword>
<dbReference type="GO" id="GO:1905370">
    <property type="term" value="C:serine-type endopeptidase complex"/>
    <property type="evidence" value="ECO:0007669"/>
    <property type="project" value="Ensembl"/>
</dbReference>
<evidence type="ECO:0000256" key="12">
    <source>
        <dbReference type="ARBA" id="ARBA00023084"/>
    </source>
</evidence>
<keyword evidence="14 19" id="KW-1015">Disulfide bond</keyword>
<keyword evidence="15" id="KW-0675">Receptor</keyword>
<dbReference type="GO" id="GO:0005886">
    <property type="term" value="C:plasma membrane"/>
    <property type="evidence" value="ECO:0007669"/>
    <property type="project" value="Ensembl"/>
</dbReference>
<dbReference type="GO" id="GO:0009986">
    <property type="term" value="C:cell surface"/>
    <property type="evidence" value="ECO:0007669"/>
    <property type="project" value="Ensembl"/>
</dbReference>
<keyword evidence="5 21" id="KW-0812">Transmembrane</keyword>
<gene>
    <name evidence="25" type="primary">THBD</name>
</gene>
<dbReference type="InterPro" id="IPR051505">
    <property type="entry name" value="C-type_lectin_domain"/>
</dbReference>
<dbReference type="PROSITE" id="PS50041">
    <property type="entry name" value="C_TYPE_LECTIN_2"/>
    <property type="match status" value="1"/>
</dbReference>
<dbReference type="GO" id="GO:0005509">
    <property type="term" value="F:calcium ion binding"/>
    <property type="evidence" value="ECO:0007669"/>
    <property type="project" value="InterPro"/>
</dbReference>
<dbReference type="SUPFAM" id="SSF57196">
    <property type="entry name" value="EGF/Laminin"/>
    <property type="match status" value="3"/>
</dbReference>
<comment type="subunit">
    <text evidence="18">Interacts with ITGAL, ITGAM and ITGB2. Interacts with thrombin/F2; this interaction switches the specificity of thrombin from a procoagulant to an anticoagulant and antifibrinolytic protease. Interacts with ANGP1 and ANGP2; these interactions significantly inhibit the generation of activated PC and TAFIa/CPB2 by the thrombin/thrombomodulin complex. Interacts with PF4; this interaction enhances generation of activated protein C. Interacts with HMGB1; this interaction inhibits HMGB1 inflammatory activity.</text>
</comment>
<feature type="domain" description="C-type lectin" evidence="24">
    <location>
        <begin position="33"/>
        <end position="160"/>
    </location>
</feature>
<dbReference type="InterPro" id="IPR000742">
    <property type="entry name" value="EGF"/>
</dbReference>
<feature type="compositionally biased region" description="Low complexity" evidence="20">
    <location>
        <begin position="493"/>
        <end position="504"/>
    </location>
</feature>
<evidence type="ECO:0000256" key="21">
    <source>
        <dbReference type="SAM" id="Phobius"/>
    </source>
</evidence>
<evidence type="ECO:0000256" key="3">
    <source>
        <dbReference type="ARBA" id="ARBA00022536"/>
    </source>
</evidence>
<evidence type="ECO:0000256" key="7">
    <source>
        <dbReference type="ARBA" id="ARBA00022729"/>
    </source>
</evidence>
<feature type="chain" id="PRO_5021371143" description="Thrombomodulin" evidence="22">
    <location>
        <begin position="19"/>
        <end position="567"/>
    </location>
</feature>
<feature type="region of interest" description="Disordered" evidence="20">
    <location>
        <begin position="483"/>
        <end position="504"/>
    </location>
</feature>
<evidence type="ECO:0000256" key="17">
    <source>
        <dbReference type="ARBA" id="ARBA00045242"/>
    </source>
</evidence>
<evidence type="ECO:0000256" key="14">
    <source>
        <dbReference type="ARBA" id="ARBA00023157"/>
    </source>
</evidence>
<dbReference type="PANTHER" id="PTHR14789">
    <property type="entry name" value="CHONDROLECTIN VARIANT CHODLFDELTAE"/>
    <property type="match status" value="1"/>
</dbReference>
<dbReference type="Ensembl" id="ENSVURT00010007931.1">
    <property type="protein sequence ID" value="ENSVURP00010007021.1"/>
    <property type="gene ID" value="ENSVURG00010005445.1"/>
</dbReference>
<evidence type="ECO:0000259" key="24">
    <source>
        <dbReference type="PROSITE" id="PS50041"/>
    </source>
</evidence>
<evidence type="ECO:0000256" key="20">
    <source>
        <dbReference type="SAM" id="MobiDB-lite"/>
    </source>
</evidence>
<dbReference type="PRINTS" id="PR00907">
    <property type="entry name" value="THRMBOMODULN"/>
</dbReference>
<dbReference type="Proteomes" id="UP000314987">
    <property type="component" value="Unassembled WGS sequence"/>
</dbReference>
<keyword evidence="11 21" id="KW-1133">Transmembrane helix</keyword>
<evidence type="ECO:0000256" key="11">
    <source>
        <dbReference type="ARBA" id="ARBA00022989"/>
    </source>
</evidence>
<dbReference type="InterPro" id="IPR009030">
    <property type="entry name" value="Growth_fac_rcpt_cys_sf"/>
</dbReference>
<dbReference type="Pfam" id="PF25444">
    <property type="entry name" value="THBD"/>
    <property type="match status" value="1"/>
</dbReference>
<evidence type="ECO:0000256" key="10">
    <source>
        <dbReference type="ARBA" id="ARBA00022974"/>
    </source>
</evidence>
<dbReference type="InterPro" id="IPR001304">
    <property type="entry name" value="C-type_lectin-like"/>
</dbReference>
<dbReference type="InterPro" id="IPR000152">
    <property type="entry name" value="EGF-type_Asp/Asn_hydroxyl_site"/>
</dbReference>
<dbReference type="Pfam" id="PF00059">
    <property type="entry name" value="Lectin_C"/>
    <property type="match status" value="1"/>
</dbReference>
<dbReference type="GO" id="GO:0030246">
    <property type="term" value="F:carbohydrate binding"/>
    <property type="evidence" value="ECO:0007669"/>
    <property type="project" value="UniProtKB-KW"/>
</dbReference>
<dbReference type="InterPro" id="IPR049883">
    <property type="entry name" value="NOTCH1_EGF-like"/>
</dbReference>
<dbReference type="Pfam" id="PF12662">
    <property type="entry name" value="cEGF"/>
    <property type="match status" value="1"/>
</dbReference>
<dbReference type="GeneTree" id="ENSGT00940000163276"/>
<protein>
    <recommendedName>
        <fullName evidence="2">Thrombomodulin</fullName>
    </recommendedName>
</protein>
<dbReference type="OMA" id="CMCETGY"/>
<dbReference type="SMART" id="SM00034">
    <property type="entry name" value="CLECT"/>
    <property type="match status" value="1"/>
</dbReference>
<evidence type="ECO:0000256" key="2">
    <source>
        <dbReference type="ARBA" id="ARBA00019822"/>
    </source>
</evidence>
<evidence type="ECO:0000256" key="19">
    <source>
        <dbReference type="PROSITE-ProRule" id="PRU00076"/>
    </source>
</evidence>
<keyword evidence="16" id="KW-0325">Glycoprotein</keyword>
<dbReference type="GO" id="GO:0007596">
    <property type="term" value="P:blood coagulation"/>
    <property type="evidence" value="ECO:0007669"/>
    <property type="project" value="UniProtKB-KW"/>
</dbReference>
<evidence type="ECO:0000256" key="9">
    <source>
        <dbReference type="ARBA" id="ARBA00022737"/>
    </source>
</evidence>
<evidence type="ECO:0000313" key="26">
    <source>
        <dbReference type="Proteomes" id="UP000314987"/>
    </source>
</evidence>
<dbReference type="PROSITE" id="PS01187">
    <property type="entry name" value="EGF_CA"/>
    <property type="match status" value="2"/>
</dbReference>
<name>A0A4X2KAA1_VOMUR</name>
<evidence type="ECO:0000313" key="25">
    <source>
        <dbReference type="Ensembl" id="ENSVURP00010007021.1"/>
    </source>
</evidence>
<evidence type="ECO:0000256" key="4">
    <source>
        <dbReference type="ARBA" id="ARBA00022553"/>
    </source>
</evidence>
<dbReference type="Pfam" id="PF09064">
    <property type="entry name" value="EGF_Tme5"/>
    <property type="match status" value="1"/>
</dbReference>
<dbReference type="InterPro" id="IPR016187">
    <property type="entry name" value="CTDL_fold"/>
</dbReference>
<keyword evidence="3 19" id="KW-0245">EGF-like domain</keyword>
<dbReference type="FunFam" id="2.10.25.10:FF:000874">
    <property type="entry name" value="Thrombomodulin"/>
    <property type="match status" value="1"/>
</dbReference>
<dbReference type="Gene3D" id="3.10.100.10">
    <property type="entry name" value="Mannose-Binding Protein A, subunit A"/>
    <property type="match status" value="1"/>
</dbReference>
<dbReference type="SUPFAM" id="SSF57184">
    <property type="entry name" value="Growth factor receptor domain"/>
    <property type="match status" value="1"/>
</dbReference>
<keyword evidence="13 21" id="KW-0472">Membrane</keyword>
<evidence type="ECO:0000256" key="16">
    <source>
        <dbReference type="ARBA" id="ARBA00023180"/>
    </source>
</evidence>
<dbReference type="FunFam" id="2.10.25.10:FF:000406">
    <property type="entry name" value="CD248 molecule"/>
    <property type="match status" value="1"/>
</dbReference>
<dbReference type="Pfam" id="PF07645">
    <property type="entry name" value="EGF_CA"/>
    <property type="match status" value="1"/>
</dbReference>
<dbReference type="InterPro" id="IPR016186">
    <property type="entry name" value="C-type_lectin-like/link_sf"/>
</dbReference>
<dbReference type="AlphaFoldDB" id="A0A4X2KAA1"/>
<feature type="domain" description="EGF-like" evidence="23">
    <location>
        <begin position="437"/>
        <end position="476"/>
    </location>
</feature>
<evidence type="ECO:0000256" key="15">
    <source>
        <dbReference type="ARBA" id="ARBA00023170"/>
    </source>
</evidence>
<dbReference type="GO" id="GO:0030195">
    <property type="term" value="P:negative regulation of blood coagulation"/>
    <property type="evidence" value="ECO:0007669"/>
    <property type="project" value="Ensembl"/>
</dbReference>
<feature type="transmembrane region" description="Helical" evidence="21">
    <location>
        <begin position="511"/>
        <end position="532"/>
    </location>
</feature>
<evidence type="ECO:0000256" key="1">
    <source>
        <dbReference type="ARBA" id="ARBA00004479"/>
    </source>
</evidence>
<reference evidence="25" key="2">
    <citation type="submission" date="2025-08" db="UniProtKB">
        <authorList>
            <consortium name="Ensembl"/>
        </authorList>
    </citation>
    <scope>IDENTIFICATION</scope>
</reference>
<dbReference type="InterPro" id="IPR026823">
    <property type="entry name" value="cEGF"/>
</dbReference>
<dbReference type="STRING" id="29139.ENSVURP00010007021"/>
<feature type="disulfide bond" evidence="19">
    <location>
        <begin position="441"/>
        <end position="451"/>
    </location>
</feature>
<keyword evidence="9" id="KW-0677">Repeat</keyword>
<organism evidence="25 26">
    <name type="scientific">Vombatus ursinus</name>
    <name type="common">Common wombat</name>
    <dbReference type="NCBI Taxonomy" id="29139"/>
    <lineage>
        <taxon>Eukaryota</taxon>
        <taxon>Metazoa</taxon>
        <taxon>Chordata</taxon>
        <taxon>Craniata</taxon>
        <taxon>Vertebrata</taxon>
        <taxon>Euteleostomi</taxon>
        <taxon>Mammalia</taxon>
        <taxon>Metatheria</taxon>
        <taxon>Diprotodontia</taxon>
        <taxon>Vombatidae</taxon>
        <taxon>Vombatus</taxon>
    </lineage>
</organism>
<dbReference type="InterPro" id="IPR015149">
    <property type="entry name" value="Tme5_EGF-like"/>
</dbReference>
<accession>A0A4X2KAA1</accession>
<reference evidence="26" key="1">
    <citation type="submission" date="2018-12" db="EMBL/GenBank/DDBJ databases">
        <authorList>
            <person name="Yazar S."/>
        </authorList>
    </citation>
    <scope>NUCLEOTIDE SEQUENCE [LARGE SCALE GENOMIC DNA]</scope>
</reference>
<reference evidence="25" key="3">
    <citation type="submission" date="2025-09" db="UniProtKB">
        <authorList>
            <consortium name="Ensembl"/>
        </authorList>
    </citation>
    <scope>IDENTIFICATION</scope>
</reference>
<dbReference type="PIRSF" id="PIRSF001775">
    <property type="entry name" value="CD93/CD141"/>
    <property type="match status" value="1"/>
</dbReference>
<dbReference type="SMART" id="SM00181">
    <property type="entry name" value="EGF"/>
    <property type="match status" value="6"/>
</dbReference>
<keyword evidence="7 22" id="KW-0732">Signal</keyword>
<feature type="signal peptide" evidence="22">
    <location>
        <begin position="1"/>
        <end position="18"/>
    </location>
</feature>
<dbReference type="PANTHER" id="PTHR14789:SF9">
    <property type="entry name" value="THROMBOMODULIN"/>
    <property type="match status" value="1"/>
</dbReference>
<dbReference type="InterPro" id="IPR018097">
    <property type="entry name" value="EGF_Ca-bd_CS"/>
</dbReference>
<dbReference type="SMART" id="SM00179">
    <property type="entry name" value="EGF_CA"/>
    <property type="match status" value="5"/>
</dbReference>
<sequence length="567" mass="60747">MLPLLLLLLSVLTVAALGLPDSPVPQSGGSQCIEDDCYAVFWNPEKFAGANQVCQQLGGHLMTVRSSVAADVISLLAQGAPEISPPDGRLWIGLQLGQNCSQEQEGQLRGFRWVTGDNSTSYSKWKHSGRGALCGHQCVVVTGDSPSGSMELVWEEHSCDLATEGFLCEYNYPGSCKPLNLEPSIGASVTYSTPFGGKGADFQALPLNSHALVVPLGLDLVCMKVEETPRWVKESLGAWDCRVEKGGCSQICRQDSGDPECLCSQGTLSKADLRSCQAEGDSCTHSRCHQYCHLSPNAPGGYTCMCDSGYYLDEDGHSCVDVDDCALEPNPCPQKCDNTQGAFKCECNPGFELLDGECVELLNPCFGSKCEHKCLPLEGGTYRCACEEGFVPIPDQPDRCMLFCNTTACPAKCNPYNADDCKCPEGYILDENQMCSDIDDCAAGECHGGECNNLPGSFQCICGPKYKLSETGQECISEDLTPVDGGSGELLDTETPATTTSPPTEGPVHSVVLIGIAISILSIITVLLAIVCHLRKKQCAARAALDYKCAGPAKEEVLQQVCRLRGY</sequence>
<feature type="domain" description="EGF-like" evidence="23">
    <location>
        <begin position="321"/>
        <end position="357"/>
    </location>
</feature>
<evidence type="ECO:0000256" key="18">
    <source>
        <dbReference type="ARBA" id="ARBA00046453"/>
    </source>
</evidence>
<dbReference type="SUPFAM" id="SSF56436">
    <property type="entry name" value="C-type lectin-like"/>
    <property type="match status" value="1"/>
</dbReference>
<dbReference type="GO" id="GO:0004888">
    <property type="term" value="F:transmembrane signaling receptor activity"/>
    <property type="evidence" value="ECO:0007669"/>
    <property type="project" value="InterPro"/>
</dbReference>
<comment type="caution">
    <text evidence="19">Lacks conserved residue(s) required for the propagation of feature annotation.</text>
</comment>
<keyword evidence="10" id="KW-0654">Proteoglycan</keyword>
<keyword evidence="26" id="KW-1185">Reference proteome</keyword>
<keyword evidence="12" id="KW-0094">Blood coagulation</keyword>
<dbReference type="InterPro" id="IPR057350">
    <property type="entry name" value="THBD"/>
</dbReference>